<organism evidence="4 5">
    <name type="scientific">Candidatus Methylophosphatis roskildensis</name>
    <dbReference type="NCBI Taxonomy" id="2899263"/>
    <lineage>
        <taxon>Bacteria</taxon>
        <taxon>Pseudomonadati</taxon>
        <taxon>Pseudomonadota</taxon>
        <taxon>Betaproteobacteria</taxon>
        <taxon>Nitrosomonadales</taxon>
        <taxon>Sterolibacteriaceae</taxon>
        <taxon>Candidatus Methylophosphatis</taxon>
    </lineage>
</organism>
<dbReference type="Proteomes" id="UP000807785">
    <property type="component" value="Unassembled WGS sequence"/>
</dbReference>
<dbReference type="InterPro" id="IPR000182">
    <property type="entry name" value="GNAT_dom"/>
</dbReference>
<evidence type="ECO:0000313" key="5">
    <source>
        <dbReference type="Proteomes" id="UP000807785"/>
    </source>
</evidence>
<dbReference type="InterPro" id="IPR016181">
    <property type="entry name" value="Acyl_CoA_acyltransferase"/>
</dbReference>
<dbReference type="GO" id="GO:0016747">
    <property type="term" value="F:acyltransferase activity, transferring groups other than amino-acyl groups"/>
    <property type="evidence" value="ECO:0007669"/>
    <property type="project" value="InterPro"/>
</dbReference>
<reference evidence="5" key="1">
    <citation type="journal article" date="2021" name="Nat. Commun.">
        <title>Connecting structure to function with the recovery of over 1000 high-quality metagenome-assembled genomes from activated sludge using long-read sequencing.</title>
        <authorList>
            <person name="Singleton C.M."/>
            <person name="Petriglieri F."/>
            <person name="Kristensen J.M."/>
            <person name="Kirkegaard R.H."/>
            <person name="Michaelsen T.Y."/>
            <person name="Andersen M.H."/>
            <person name="Kondrotaite Z."/>
            <person name="Karst S.M."/>
            <person name="Dueholm M.S."/>
            <person name="Nielsen P.H."/>
            <person name="Albertsen M."/>
        </authorList>
    </citation>
    <scope>NUCLEOTIDE SEQUENCE [LARGE SCALE GENOMIC DNA]</scope>
</reference>
<accession>A0A9D7E6P7</accession>
<dbReference type="EMBL" id="JADJEV010000004">
    <property type="protein sequence ID" value="MBK6973880.1"/>
    <property type="molecule type" value="Genomic_DNA"/>
</dbReference>
<dbReference type="PANTHER" id="PTHR43877:SF2">
    <property type="entry name" value="AMINOALKYLPHOSPHONATE N-ACETYLTRANSFERASE-RELATED"/>
    <property type="match status" value="1"/>
</dbReference>
<keyword evidence="1" id="KW-0808">Transferase</keyword>
<dbReference type="InterPro" id="IPR050832">
    <property type="entry name" value="Bact_Acetyltransf"/>
</dbReference>
<keyword evidence="2" id="KW-0012">Acyltransferase</keyword>
<sequence length="179" mass="20074">MSTKIVPLAESHFDALRLVLDLVARERRYLAFLRAPPAEQAFEFYRNIVANDLCHFVALTDGEVVGWCDVLPTHGESRIHMGTLGIGLIASARHQGTGSSLMEATIAKAWAKGLSRIELTVRADNLNARALYERMGFRMEGLHQRAFLVDGEFYDSYSMALLRRDDARVSRPADPQEKP</sequence>
<dbReference type="PANTHER" id="PTHR43877">
    <property type="entry name" value="AMINOALKYLPHOSPHONATE N-ACETYLTRANSFERASE-RELATED-RELATED"/>
    <property type="match status" value="1"/>
</dbReference>
<gene>
    <name evidence="4" type="ORF">IPH26_13410</name>
</gene>
<evidence type="ECO:0000256" key="1">
    <source>
        <dbReference type="ARBA" id="ARBA00022679"/>
    </source>
</evidence>
<name>A0A9D7E6P7_9PROT</name>
<proteinExistence type="predicted"/>
<dbReference type="Pfam" id="PF00583">
    <property type="entry name" value="Acetyltransf_1"/>
    <property type="match status" value="1"/>
</dbReference>
<protein>
    <submittedName>
        <fullName evidence="4">GNAT family N-acetyltransferase</fullName>
    </submittedName>
</protein>
<comment type="caution">
    <text evidence="4">The sequence shown here is derived from an EMBL/GenBank/DDBJ whole genome shotgun (WGS) entry which is preliminary data.</text>
</comment>
<dbReference type="Gene3D" id="3.40.630.30">
    <property type="match status" value="1"/>
</dbReference>
<dbReference type="SUPFAM" id="SSF55729">
    <property type="entry name" value="Acyl-CoA N-acyltransferases (Nat)"/>
    <property type="match status" value="1"/>
</dbReference>
<evidence type="ECO:0000256" key="2">
    <source>
        <dbReference type="ARBA" id="ARBA00023315"/>
    </source>
</evidence>
<dbReference type="PROSITE" id="PS51186">
    <property type="entry name" value="GNAT"/>
    <property type="match status" value="1"/>
</dbReference>
<feature type="domain" description="N-acetyltransferase" evidence="3">
    <location>
        <begin position="3"/>
        <end position="164"/>
    </location>
</feature>
<evidence type="ECO:0000313" key="4">
    <source>
        <dbReference type="EMBL" id="MBK6973880.1"/>
    </source>
</evidence>
<evidence type="ECO:0000259" key="3">
    <source>
        <dbReference type="PROSITE" id="PS51186"/>
    </source>
</evidence>
<dbReference type="CDD" id="cd04301">
    <property type="entry name" value="NAT_SF"/>
    <property type="match status" value="1"/>
</dbReference>
<dbReference type="AlphaFoldDB" id="A0A9D7E6P7"/>